<protein>
    <submittedName>
        <fullName evidence="1">Uncharacterized protein</fullName>
    </submittedName>
</protein>
<dbReference type="Proteomes" id="UP000315369">
    <property type="component" value="Unassembled WGS sequence"/>
</dbReference>
<evidence type="ECO:0000313" key="2">
    <source>
        <dbReference type="Proteomes" id="UP000315369"/>
    </source>
</evidence>
<dbReference type="AlphaFoldDB" id="A0A540WKF6"/>
<keyword evidence="2" id="KW-1185">Reference proteome</keyword>
<evidence type="ECO:0000313" key="1">
    <source>
        <dbReference type="EMBL" id="TQF09488.1"/>
    </source>
</evidence>
<dbReference type="OrthoDB" id="5516392at2"/>
<sequence>MTAMSLIGCQSAEPPADERVITYGHGAFLGEGGKVITADLGMVQRTQKDFLETLRRQALEKGGLDIDGPRKVITSQVEDEVLANALYIDWLNDTLRPEDFTRIRSLNGALRMHYLKRLSTSKVGRAEQHETKGVGADVARKLEAQGIKTFSITENSGEAYIRECAAAGVPIPPPMFSAGWVNRGVIEDEFISTTEKAELMHYTSDKPPGVCLALPRYLRDDKSIDLLGIICLGTLSNKACFWDNPASKTFIRGVQVDIKDFVGGYALEANDQGTCSDCHAGENPFVVHPEKPPFVGLDLFGTGWYEPIVHQDWPQNPGPSYLLEAVSSEGRCDSCHRAGGSGRRFPALSKELPGYCAIVLETAVSPPLPGTMPPYGADRSQFTAHVDALRKACKAPKPTGTTVPGNIPDDTGYLSPPVVIDPLYGCATQVAVRGAVLDAKVTLTINGTDVGSLIARSPNHEVFNVPALVAGDKVSARQESGAAVSGPSPEIKVRDHKVDFPTGLPAPAIDPTLIYECAEVISVRHVPGAKLTVTVNGGSAASSSTSTDWTAIRPGKTPFVVGDEYKAVISLCGDKSPESAPQKAVKAPASIPAPSFDPPQTFAGQQLVSLGSLTNGARTSIDVLGVGSAGGFSTPISWFPDYDFATPLGRALNSGEVLVAQQKLCDAGPTNQTPPAGSCKELPAPRILQPLAGTNFVIVSQAVPGARIRVYDSTNKEIGDGSGNVILLSHDLVATDILTVVQQVGKCTSGTAYRISVRGG</sequence>
<comment type="caution">
    <text evidence="1">The sequence shown here is derived from an EMBL/GenBank/DDBJ whole genome shotgun (WGS) entry which is preliminary data.</text>
</comment>
<dbReference type="EMBL" id="VIFM01000340">
    <property type="protein sequence ID" value="TQF09488.1"/>
    <property type="molecule type" value="Genomic_DNA"/>
</dbReference>
<proteinExistence type="predicted"/>
<name>A0A540WKF6_9BACT</name>
<organism evidence="1 2">
    <name type="scientific">Myxococcus llanfairpwllgwyngyllgogerychwyrndrobwllllantysiliogogogochensis</name>
    <dbReference type="NCBI Taxonomy" id="2590453"/>
    <lineage>
        <taxon>Bacteria</taxon>
        <taxon>Pseudomonadati</taxon>
        <taxon>Myxococcota</taxon>
        <taxon>Myxococcia</taxon>
        <taxon>Myxococcales</taxon>
        <taxon>Cystobacterineae</taxon>
        <taxon>Myxococcaceae</taxon>
        <taxon>Myxococcus</taxon>
    </lineage>
</organism>
<accession>A0A540WKF6</accession>
<gene>
    <name evidence="1" type="ORF">FJV41_44355</name>
</gene>
<reference evidence="1 2" key="1">
    <citation type="submission" date="2019-06" db="EMBL/GenBank/DDBJ databases">
        <authorList>
            <person name="Livingstone P."/>
            <person name="Whitworth D."/>
        </authorList>
    </citation>
    <scope>NUCLEOTIDE SEQUENCE [LARGE SCALE GENOMIC DNA]</scope>
    <source>
        <strain evidence="1 2">AM401</strain>
    </source>
</reference>